<accession>A0A2Z4YV13</accession>
<reference evidence="1 2" key="1">
    <citation type="submission" date="2018-07" db="EMBL/GenBank/DDBJ databases">
        <title>Rhizobium leguminosarum strain:ATCC 14479 Genome sequencing and assembly.</title>
        <authorList>
            <person name="Chakraborty R."/>
        </authorList>
    </citation>
    <scope>NUCLEOTIDE SEQUENCE [LARGE SCALE GENOMIC DNA]</scope>
    <source>
        <strain evidence="1 2">ATCC 14479</strain>
        <plasmid evidence="2">Plasmid unnamed4</plasmid>
    </source>
</reference>
<gene>
    <name evidence="1" type="ORF">DLJ82_6926</name>
</gene>
<evidence type="ECO:0000313" key="1">
    <source>
        <dbReference type="EMBL" id="AXA44896.1"/>
    </source>
</evidence>
<name>A0A2Z4YV13_RHILE</name>
<dbReference type="AlphaFoldDB" id="A0A2Z4YV13"/>
<keyword evidence="1" id="KW-0614">Plasmid</keyword>
<proteinExistence type="predicted"/>
<dbReference type="EMBL" id="CP030764">
    <property type="protein sequence ID" value="AXA44896.1"/>
    <property type="molecule type" value="Genomic_DNA"/>
</dbReference>
<evidence type="ECO:0000313" key="2">
    <source>
        <dbReference type="Proteomes" id="UP000251166"/>
    </source>
</evidence>
<protein>
    <submittedName>
        <fullName evidence="1">Uncharacterized protein</fullName>
    </submittedName>
</protein>
<geneLocation type="plasmid" evidence="1 2">
    <name>unnamed4</name>
</geneLocation>
<dbReference type="Proteomes" id="UP000251166">
    <property type="component" value="Plasmid unnamed4"/>
</dbReference>
<organism evidence="1 2">
    <name type="scientific">Rhizobium leguminosarum</name>
    <dbReference type="NCBI Taxonomy" id="384"/>
    <lineage>
        <taxon>Bacteria</taxon>
        <taxon>Pseudomonadati</taxon>
        <taxon>Pseudomonadota</taxon>
        <taxon>Alphaproteobacteria</taxon>
        <taxon>Hyphomicrobiales</taxon>
        <taxon>Rhizobiaceae</taxon>
        <taxon>Rhizobium/Agrobacterium group</taxon>
        <taxon>Rhizobium</taxon>
    </lineage>
</organism>
<sequence length="30" mass="3343">MSRQPVHALREFDIEEFPEVKNLAAGGLST</sequence>